<protein>
    <recommendedName>
        <fullName evidence="1">N-acetyltransferase domain-containing protein</fullName>
    </recommendedName>
</protein>
<reference evidence="2 3" key="1">
    <citation type="submission" date="2016-08" db="EMBL/GenBank/DDBJ databases">
        <title>A Parts List for Fungal Cellulosomes Revealed by Comparative Genomics.</title>
        <authorList>
            <consortium name="DOE Joint Genome Institute"/>
            <person name="Haitjema C.H."/>
            <person name="Gilmore S.P."/>
            <person name="Henske J.K."/>
            <person name="Solomon K.V."/>
            <person name="De Groot R."/>
            <person name="Kuo A."/>
            <person name="Mondo S.J."/>
            <person name="Salamov A.A."/>
            <person name="Labutti K."/>
            <person name="Zhao Z."/>
            <person name="Chiniquy J."/>
            <person name="Barry K."/>
            <person name="Brewer H.M."/>
            <person name="Purvine S.O."/>
            <person name="Wright A.T."/>
            <person name="Boxma B."/>
            <person name="Van Alen T."/>
            <person name="Hackstein J.H."/>
            <person name="Baker S.E."/>
            <person name="Grigoriev I.V."/>
            <person name="O'Malley M.A."/>
        </authorList>
    </citation>
    <scope>NUCLEOTIDE SEQUENCE [LARGE SCALE GENOMIC DNA]</scope>
    <source>
        <strain evidence="2 3">S4</strain>
    </source>
</reference>
<dbReference type="OrthoDB" id="2136976at2759"/>
<proteinExistence type="predicted"/>
<dbReference type="PROSITE" id="PS51186">
    <property type="entry name" value="GNAT"/>
    <property type="match status" value="1"/>
</dbReference>
<sequence length="167" mass="19762">MDEKYIFRKIKKEEVSTLFNLILSRMKWMDEKNIDQWNTDHYDKRFPQSYYEEEQQQGNLYVLVDAISNEILSGAVLLEEDERWGDDNEPSLYIHNLVSNVNNPGIGRIFLEYIENYAKSKGKIFLRLDSPVKNPKLGEIYEKQGFVPTGDFCILERYKGVLRQKII</sequence>
<evidence type="ECO:0000259" key="1">
    <source>
        <dbReference type="PROSITE" id="PS51186"/>
    </source>
</evidence>
<dbReference type="Gene3D" id="3.40.630.30">
    <property type="match status" value="1"/>
</dbReference>
<dbReference type="AlphaFoldDB" id="A0A1Y1WUK6"/>
<reference evidence="2 3" key="2">
    <citation type="submission" date="2016-08" db="EMBL/GenBank/DDBJ databases">
        <title>Pervasive Adenine N6-methylation of Active Genes in Fungi.</title>
        <authorList>
            <consortium name="DOE Joint Genome Institute"/>
            <person name="Mondo S.J."/>
            <person name="Dannebaum R.O."/>
            <person name="Kuo R.C."/>
            <person name="Labutti K."/>
            <person name="Haridas S."/>
            <person name="Kuo A."/>
            <person name="Salamov A."/>
            <person name="Ahrendt S.R."/>
            <person name="Lipzen A."/>
            <person name="Sullivan W."/>
            <person name="Andreopoulos W.B."/>
            <person name="Clum A."/>
            <person name="Lindquist E."/>
            <person name="Daum C."/>
            <person name="Ramamoorthy G.K."/>
            <person name="Gryganskyi A."/>
            <person name="Culley D."/>
            <person name="Magnuson J.K."/>
            <person name="James T.Y."/>
            <person name="O'Malley M.A."/>
            <person name="Stajich J.E."/>
            <person name="Spatafora J.W."/>
            <person name="Visel A."/>
            <person name="Grigoriev I.V."/>
        </authorList>
    </citation>
    <scope>NUCLEOTIDE SEQUENCE [LARGE SCALE GENOMIC DNA]</scope>
    <source>
        <strain evidence="2 3">S4</strain>
    </source>
</reference>
<dbReference type="SUPFAM" id="SSF55729">
    <property type="entry name" value="Acyl-CoA N-acyltransferases (Nat)"/>
    <property type="match status" value="1"/>
</dbReference>
<comment type="caution">
    <text evidence="2">The sequence shown here is derived from an EMBL/GenBank/DDBJ whole genome shotgun (WGS) entry which is preliminary data.</text>
</comment>
<accession>A0A1Y1WUK6</accession>
<feature type="domain" description="N-acetyltransferase" evidence="1">
    <location>
        <begin position="21"/>
        <end position="167"/>
    </location>
</feature>
<dbReference type="InterPro" id="IPR000182">
    <property type="entry name" value="GNAT_dom"/>
</dbReference>
<keyword evidence="3" id="KW-1185">Reference proteome</keyword>
<evidence type="ECO:0000313" key="2">
    <source>
        <dbReference type="EMBL" id="ORX76824.1"/>
    </source>
</evidence>
<dbReference type="Proteomes" id="UP000193944">
    <property type="component" value="Unassembled WGS sequence"/>
</dbReference>
<evidence type="ECO:0000313" key="3">
    <source>
        <dbReference type="Proteomes" id="UP000193944"/>
    </source>
</evidence>
<dbReference type="InterPro" id="IPR016181">
    <property type="entry name" value="Acyl_CoA_acyltransferase"/>
</dbReference>
<dbReference type="Pfam" id="PF00583">
    <property type="entry name" value="Acetyltransf_1"/>
    <property type="match status" value="1"/>
</dbReference>
<dbReference type="GO" id="GO:0016747">
    <property type="term" value="F:acyltransferase activity, transferring groups other than amino-acyl groups"/>
    <property type="evidence" value="ECO:0007669"/>
    <property type="project" value="InterPro"/>
</dbReference>
<organism evidence="2 3">
    <name type="scientific">Anaeromyces robustus</name>
    <dbReference type="NCBI Taxonomy" id="1754192"/>
    <lineage>
        <taxon>Eukaryota</taxon>
        <taxon>Fungi</taxon>
        <taxon>Fungi incertae sedis</taxon>
        <taxon>Chytridiomycota</taxon>
        <taxon>Chytridiomycota incertae sedis</taxon>
        <taxon>Neocallimastigomycetes</taxon>
        <taxon>Neocallimastigales</taxon>
        <taxon>Neocallimastigaceae</taxon>
        <taxon>Anaeromyces</taxon>
    </lineage>
</organism>
<name>A0A1Y1WUK6_9FUNG</name>
<dbReference type="EMBL" id="MCFG01000276">
    <property type="protein sequence ID" value="ORX76824.1"/>
    <property type="molecule type" value="Genomic_DNA"/>
</dbReference>
<gene>
    <name evidence="2" type="ORF">BCR32DRAFT_329171</name>
</gene>